<accession>A0A0D2L563</accession>
<feature type="region of interest" description="Disordered" evidence="1">
    <location>
        <begin position="397"/>
        <end position="453"/>
    </location>
</feature>
<sequence length="521" mass="56453">MHVLTKPSAISNLSSGSTAGARMPAQSQDPYFSSIPSQQPITPVNDILQEHRPPTTSATESELAGRVVGRGGSGSRRRVVVLKHDIFPKLVNPGATTTDLAPMSLRPSGRGGLASRPKQLAPPPPSLQPHAPQSNTHPVHRNQSGDTNFIRPSGRGGAGAHSTSPFSFRDILDKRQSKAAKTKAKAQKSSLTTLRHPIPSHLAYEITNMSTETLSTLHFAGESTSPLRTFFPEDSANTLDPASEDDLASTPPFSATASTFEGSLSLQSTHDGEESDYDIYLEDSASHVPADVHHQRSFNKLVQKFGANPYDAETPSAHLADAAEKLLHGHPKDRQPLTNDRTTKMFRRASLSMTSIFSRPSGRRDSIGVDSQNTLETITDDLHQLGLQDDAGYDLNSSRISSCDSPRSPILFSPPSPTHQPKRELSMPSADNSELSVPASTLPLPHPVKHNRSLSSTLSSGAFSDGNEDIVAPANWLFPPSDDGHDFKMAVTRNLTDKPTPWTGEWNTDMYDVIRALRELR</sequence>
<reference evidence="3" key="1">
    <citation type="submission" date="2014-04" db="EMBL/GenBank/DDBJ databases">
        <title>Evolutionary Origins and Diversification of the Mycorrhizal Mutualists.</title>
        <authorList>
            <consortium name="DOE Joint Genome Institute"/>
            <consortium name="Mycorrhizal Genomics Consortium"/>
            <person name="Kohler A."/>
            <person name="Kuo A."/>
            <person name="Nagy L.G."/>
            <person name="Floudas D."/>
            <person name="Copeland A."/>
            <person name="Barry K.W."/>
            <person name="Cichocki N."/>
            <person name="Veneault-Fourrey C."/>
            <person name="LaButti K."/>
            <person name="Lindquist E.A."/>
            <person name="Lipzen A."/>
            <person name="Lundell T."/>
            <person name="Morin E."/>
            <person name="Murat C."/>
            <person name="Riley R."/>
            <person name="Ohm R."/>
            <person name="Sun H."/>
            <person name="Tunlid A."/>
            <person name="Henrissat B."/>
            <person name="Grigoriev I.V."/>
            <person name="Hibbett D.S."/>
            <person name="Martin F."/>
        </authorList>
    </citation>
    <scope>NUCLEOTIDE SEQUENCE [LARGE SCALE GENOMIC DNA]</scope>
    <source>
        <strain evidence="3">FD-334 SS-4</strain>
    </source>
</reference>
<organism evidence="2 3">
    <name type="scientific">Hypholoma sublateritium (strain FD-334 SS-4)</name>
    <dbReference type="NCBI Taxonomy" id="945553"/>
    <lineage>
        <taxon>Eukaryota</taxon>
        <taxon>Fungi</taxon>
        <taxon>Dikarya</taxon>
        <taxon>Basidiomycota</taxon>
        <taxon>Agaricomycotina</taxon>
        <taxon>Agaricomycetes</taxon>
        <taxon>Agaricomycetidae</taxon>
        <taxon>Agaricales</taxon>
        <taxon>Agaricineae</taxon>
        <taxon>Strophariaceae</taxon>
        <taxon>Hypholoma</taxon>
    </lineage>
</organism>
<feature type="compositionally biased region" description="Polar residues" evidence="1">
    <location>
        <begin position="251"/>
        <end position="269"/>
    </location>
</feature>
<feature type="compositionally biased region" description="Polar residues" evidence="1">
    <location>
        <begin position="429"/>
        <end position="439"/>
    </location>
</feature>
<protein>
    <submittedName>
        <fullName evidence="2">Uncharacterized protein</fullName>
    </submittedName>
</protein>
<feature type="compositionally biased region" description="Low complexity" evidence="1">
    <location>
        <begin position="397"/>
        <end position="410"/>
    </location>
</feature>
<feature type="compositionally biased region" description="Polar residues" evidence="1">
    <location>
        <begin position="135"/>
        <end position="147"/>
    </location>
</feature>
<proteinExistence type="predicted"/>
<keyword evidence="3" id="KW-1185">Reference proteome</keyword>
<feature type="region of interest" description="Disordered" evidence="1">
    <location>
        <begin position="1"/>
        <end position="75"/>
    </location>
</feature>
<gene>
    <name evidence="2" type="ORF">HYPSUDRAFT_672059</name>
</gene>
<name>A0A0D2L563_HYPSF</name>
<dbReference type="OrthoDB" id="3232670at2759"/>
<feature type="region of interest" description="Disordered" evidence="1">
    <location>
        <begin position="228"/>
        <end position="271"/>
    </location>
</feature>
<evidence type="ECO:0000313" key="3">
    <source>
        <dbReference type="Proteomes" id="UP000054270"/>
    </source>
</evidence>
<feature type="compositionally biased region" description="Polar residues" evidence="1">
    <location>
        <begin position="25"/>
        <end position="42"/>
    </location>
</feature>
<dbReference type="AlphaFoldDB" id="A0A0D2L563"/>
<feature type="compositionally biased region" description="Polar residues" evidence="1">
    <location>
        <begin position="8"/>
        <end position="18"/>
    </location>
</feature>
<dbReference type="EMBL" id="KN817553">
    <property type="protein sequence ID" value="KJA22032.1"/>
    <property type="molecule type" value="Genomic_DNA"/>
</dbReference>
<dbReference type="Proteomes" id="UP000054270">
    <property type="component" value="Unassembled WGS sequence"/>
</dbReference>
<evidence type="ECO:0000256" key="1">
    <source>
        <dbReference type="SAM" id="MobiDB-lite"/>
    </source>
</evidence>
<feature type="region of interest" description="Disordered" evidence="1">
    <location>
        <begin position="91"/>
        <end position="168"/>
    </location>
</feature>
<evidence type="ECO:0000313" key="2">
    <source>
        <dbReference type="EMBL" id="KJA22032.1"/>
    </source>
</evidence>